<gene>
    <name evidence="2" type="ORF">IAB76_01705</name>
</gene>
<accession>A0A9D9IYH4</accession>
<organism evidence="2 3">
    <name type="scientific">Candidatus Cryptobacteroides avistercoris</name>
    <dbReference type="NCBI Taxonomy" id="2840758"/>
    <lineage>
        <taxon>Bacteria</taxon>
        <taxon>Pseudomonadati</taxon>
        <taxon>Bacteroidota</taxon>
        <taxon>Bacteroidia</taxon>
        <taxon>Bacteroidales</taxon>
        <taxon>Candidatus Cryptobacteroides</taxon>
    </lineage>
</organism>
<evidence type="ECO:0000313" key="2">
    <source>
        <dbReference type="EMBL" id="MBO8479818.1"/>
    </source>
</evidence>
<evidence type="ECO:0000256" key="1">
    <source>
        <dbReference type="SAM" id="SignalP"/>
    </source>
</evidence>
<dbReference type="Pfam" id="PF14064">
    <property type="entry name" value="HmuY"/>
    <property type="match status" value="1"/>
</dbReference>
<reference evidence="2" key="2">
    <citation type="journal article" date="2021" name="PeerJ">
        <title>Extensive microbial diversity within the chicken gut microbiome revealed by metagenomics and culture.</title>
        <authorList>
            <person name="Gilroy R."/>
            <person name="Ravi A."/>
            <person name="Getino M."/>
            <person name="Pursley I."/>
            <person name="Horton D.L."/>
            <person name="Alikhan N.F."/>
            <person name="Baker D."/>
            <person name="Gharbi K."/>
            <person name="Hall N."/>
            <person name="Watson M."/>
            <person name="Adriaenssens E.M."/>
            <person name="Foster-Nyarko E."/>
            <person name="Jarju S."/>
            <person name="Secka A."/>
            <person name="Antonio M."/>
            <person name="Oren A."/>
            <person name="Chaudhuri R.R."/>
            <person name="La Ragione R."/>
            <person name="Hildebrand F."/>
            <person name="Pallen M.J."/>
        </authorList>
    </citation>
    <scope>NUCLEOTIDE SEQUENCE</scope>
    <source>
        <strain evidence="2">B3-1481</strain>
    </source>
</reference>
<comment type="caution">
    <text evidence="2">The sequence shown here is derived from an EMBL/GenBank/DDBJ whole genome shotgun (WGS) entry which is preliminary data.</text>
</comment>
<dbReference type="AlphaFoldDB" id="A0A9D9IYH4"/>
<proteinExistence type="predicted"/>
<evidence type="ECO:0000313" key="3">
    <source>
        <dbReference type="Proteomes" id="UP000823769"/>
    </source>
</evidence>
<feature type="chain" id="PRO_5038780134" evidence="1">
    <location>
        <begin position="23"/>
        <end position="214"/>
    </location>
</feature>
<dbReference type="CDD" id="cd12105">
    <property type="entry name" value="HmuY"/>
    <property type="match status" value="1"/>
</dbReference>
<keyword evidence="1" id="KW-0732">Signal</keyword>
<protein>
    <submittedName>
        <fullName evidence="2">HmuY family protein</fullName>
    </submittedName>
</protein>
<dbReference type="Proteomes" id="UP000823769">
    <property type="component" value="Unassembled WGS sequence"/>
</dbReference>
<reference evidence="2" key="1">
    <citation type="submission" date="2020-10" db="EMBL/GenBank/DDBJ databases">
        <authorList>
            <person name="Gilroy R."/>
        </authorList>
    </citation>
    <scope>NUCLEOTIDE SEQUENCE</scope>
    <source>
        <strain evidence="2">B3-1481</strain>
    </source>
</reference>
<feature type="signal peptide" evidence="1">
    <location>
        <begin position="1"/>
        <end position="22"/>
    </location>
</feature>
<sequence>MMKRLFLIAFLALLPSCNGIFPGIYDSGESDLVTGYGFIAHNPSDNSGKVYIDATDYTKWVYLDFHGRTAVTAGMSEEEAPAEWDIAVHRYDVKTNGAAVLETGITGLELFMSSGKMPEGEYVEDEWTTEKIIVDMSGMMDGNIGYSESWYNSELSKWLKVDTSTMPPLYSMSHKVYAVKLADGSNLALKLSNYMDASGVKGFMTIDYVYPVEF</sequence>
<dbReference type="EMBL" id="JADILW010000026">
    <property type="protein sequence ID" value="MBO8479818.1"/>
    <property type="molecule type" value="Genomic_DNA"/>
</dbReference>
<name>A0A9D9IYH4_9BACT</name>
<dbReference type="InterPro" id="IPR025921">
    <property type="entry name" value="HmuY"/>
</dbReference>